<gene>
    <name evidence="1" type="ORF">AC578_2583</name>
</gene>
<proteinExistence type="predicted"/>
<dbReference type="AlphaFoldDB" id="A0A139GYP2"/>
<evidence type="ECO:0000313" key="1">
    <source>
        <dbReference type="EMBL" id="KXS95282.1"/>
    </source>
</evidence>
<evidence type="ECO:0000313" key="2">
    <source>
        <dbReference type="Proteomes" id="UP000070133"/>
    </source>
</evidence>
<comment type="caution">
    <text evidence="1">The sequence shown here is derived from an EMBL/GenBank/DDBJ whole genome shotgun (WGS) entry which is preliminary data.</text>
</comment>
<name>A0A139GYP2_9PEZI</name>
<dbReference type="Proteomes" id="UP000070133">
    <property type="component" value="Unassembled WGS sequence"/>
</dbReference>
<accession>A0A139GYP2</accession>
<reference evidence="1 2" key="1">
    <citation type="submission" date="2015-07" db="EMBL/GenBank/DDBJ databases">
        <title>Comparative genomics of the Sigatoka disease complex on banana suggests a link between parallel evolutionary changes in Pseudocercospora fijiensis and Pseudocercospora eumusae and increased virulence on the banana host.</title>
        <authorList>
            <person name="Chang T.-C."/>
            <person name="Salvucci A."/>
            <person name="Crous P.W."/>
            <person name="Stergiopoulos I."/>
        </authorList>
    </citation>
    <scope>NUCLEOTIDE SEQUENCE [LARGE SCALE GENOMIC DNA]</scope>
    <source>
        <strain evidence="1 2">CBS 114824</strain>
    </source>
</reference>
<protein>
    <submittedName>
        <fullName evidence="1">Uncharacterized protein</fullName>
    </submittedName>
</protein>
<dbReference type="EMBL" id="LFZN01000225">
    <property type="protein sequence ID" value="KXS95282.1"/>
    <property type="molecule type" value="Genomic_DNA"/>
</dbReference>
<organism evidence="1 2">
    <name type="scientific">Pseudocercospora eumusae</name>
    <dbReference type="NCBI Taxonomy" id="321146"/>
    <lineage>
        <taxon>Eukaryota</taxon>
        <taxon>Fungi</taxon>
        <taxon>Dikarya</taxon>
        <taxon>Ascomycota</taxon>
        <taxon>Pezizomycotina</taxon>
        <taxon>Dothideomycetes</taxon>
        <taxon>Dothideomycetidae</taxon>
        <taxon>Mycosphaerellales</taxon>
        <taxon>Mycosphaerellaceae</taxon>
        <taxon>Pseudocercospora</taxon>
    </lineage>
</organism>
<dbReference type="OrthoDB" id="3636520at2759"/>
<keyword evidence="2" id="KW-1185">Reference proteome</keyword>
<sequence>MDSDSDALSDVEMVQSFPDMPQYLASQVHSSRHLDPSILELDVAEAVALGLPAVPLQRLTHDDEFRQLEMDLFRLAILSETISNSLDSEARLQADPEVEDAIDDPQELMIGTRQDSVIKGSEKRQYVEIVDEPEKHDANPNDIGTALMKRLKPVMAALSSSRLEIRTFAMETPSWSLPLHMLMKEHLATMRHALRKTQSLDLDAWTDSRAPASAPAFVRSHDVRSALQRLTGKDQVEVASMEGEILGTGQLVFHDENLSDDGEFF</sequence>